<dbReference type="OrthoDB" id="5363773at2"/>
<accession>A0A1W1WUV4</accession>
<dbReference type="PANTHER" id="PTHR11878">
    <property type="entry name" value="SODIUM/CALCIUM EXCHANGER"/>
    <property type="match status" value="1"/>
</dbReference>
<dbReference type="InterPro" id="IPR003644">
    <property type="entry name" value="Calx_beta"/>
</dbReference>
<evidence type="ECO:0000256" key="5">
    <source>
        <dbReference type="SAM" id="SignalP"/>
    </source>
</evidence>
<dbReference type="Proteomes" id="UP000192602">
    <property type="component" value="Unassembled WGS sequence"/>
</dbReference>
<gene>
    <name evidence="7" type="ORF">SAMN05660197_1940</name>
</gene>
<evidence type="ECO:0000256" key="4">
    <source>
        <dbReference type="ARBA" id="ARBA00023065"/>
    </source>
</evidence>
<organism evidence="7 8">
    <name type="scientific">Nitratiruptor tergarcus DSM 16512</name>
    <dbReference type="NCBI Taxonomy" id="1069081"/>
    <lineage>
        <taxon>Bacteria</taxon>
        <taxon>Pseudomonadati</taxon>
        <taxon>Campylobacterota</taxon>
        <taxon>Epsilonproteobacteria</taxon>
        <taxon>Nautiliales</taxon>
        <taxon>Nitratiruptoraceae</taxon>
        <taxon>Nitratiruptor</taxon>
    </lineage>
</organism>
<dbReference type="SUPFAM" id="SSF141072">
    <property type="entry name" value="CalX-like"/>
    <property type="match status" value="1"/>
</dbReference>
<dbReference type="SMART" id="SM00237">
    <property type="entry name" value="Calx_beta"/>
    <property type="match status" value="1"/>
</dbReference>
<feature type="signal peptide" evidence="5">
    <location>
        <begin position="1"/>
        <end position="16"/>
    </location>
</feature>
<keyword evidence="3" id="KW-0106">Calcium</keyword>
<evidence type="ECO:0000256" key="3">
    <source>
        <dbReference type="ARBA" id="ARBA00022837"/>
    </source>
</evidence>
<sequence length="1671" mass="191684">MRIFLITFFTFSFLFAAKISVTKEVNNTHPRVGDIVTFTITATGKGNKKFEIRDGIETYKKIAEWYWGTTANAFELMGYSTDKPDDVSCSLENHHGKYVYCFTKKKKKNFTFKVFIQARIKKSGRLCNRVYYYYRHRKNYDDTCLEAQNAVSQITILDASIREGNNGIRNLYFTITANPAPSKELSLSYHTEDGTAILDEDYQKRSGTIKFSRGETSKTISIPIIGDTKYENNEEFYVQLSNISDNGTFAKSRAKGTIINDDQQKRDPFPNNKTCSIFLSALVTHETLHVDGQHPIVCGGDSISAKNYDDPNNRLQCSSDERCGNPQNCKKKDPPKNKYTFPLLQSSKITAIPSNFHFTLTDYKDFTLNSHKVTLHFDPSISYSDNKRKYMKLGNFTLNANNITLEFEPGDYYFEQLSFQGNNIKITLPKKGIVRIIIKNSLTIDKNSVSINADGDSKNLLIYINDDLNINGNGGGAGPKINAYIYAKGKISLNSNSHNFQLHGALLAESDIDLAGNNVHFYYDGQPNKLGLGECSKSYCESLNLDTGFHIINPFNDINKSIEIFCSDDSPKKVLIALPIKNKFNNFIFDKDKYNNNDYYQLATNNSKSFHAIEVEIDTSKKRFIVKKQNQKEPVDHGYYKIMGDGFSNINLLGSPFAIDWSNTQISHCDPSKLRKAYYGQAVKINTLDYTNARCYIDHMELKLLDDYNYLIFNNQEVLEKTCRKMAEAVPENVLPSENIKGHFWISPFGHNREYDRTNIMAKERPFVAYCWYQTDLDWVWTFFLALDGKRTITKYDLVNKKDTCSQMGLWPFVPNREDSFERVRKFLAEKKSEWDHYTGTIQEKLHALYGANYYLATERNSLIWPYGSFGLYYDDGDSNHHERSFKWGGEDVGSDPYHPGPMSGSPMHNIPTITTDYDHLANDNGNSHRDYYSWTKTNFPQSKLNDSRRKYSNTDKRANDNKYEYKDTMGYKGWTTILGHNDLNKTDEWFISRTGAGLNFDYSSRSWPYYEPNGNYEEGCWLNFLFDSQGRVRHLDDWGCNYPYYDYMCMAEDNYDFTKRYKLIKGPFDVIDHNVPVGEELAHKYITTKVVNKPIKLDVILLTDDFDALEPDKNISAGIFLETIKVENGNEIPNDIWYFGSLKDFNKTTGRFELPASKWPNGNNVWPKASKKMFFKFKYCRRNDMHWTDCWNEGINGKCKEGMESWCASADSDYFSIRPMRFSFTIPNSSKIKAGVPVDLSFQALTFNGVPTYDYNETQNGSFTLDITIDDPTKKCKMNKIDINPTIQFINGEDNRTSYQFPDVGVFRVVLKEKKGEEFAKIDSNDTQDAQRLIQEYNSTITIIPDHFSLVSSVHNFNNNSFTYLAKKPKLMSMLMETNITAKARDNTTTYNYSKSCYAKDTTISISHSEIPSPLATIISYEESNESNLIQTPTSDAIVQNFSKNIFTTDDNGSAHLRFHINFDRSVSQPIVPFTFTITKNIIKDTDDVNGSEQPNQSAKFYYARIHAPDASVNKFSTNNAKVNLYYEVYDPNRSDPASIEGNESIDDLGWYVNTAHTQTSFGKVFNIFYKNSDILSTANAPLSKATLQGYSNGTQKLLFSYDGSKEYPFRARLDINASSWLIYNQFDDNATTNSFSVLFVHPGIWHGVGDFKQTDEINSSKEEERRINW</sequence>
<dbReference type="STRING" id="1069081.SAMN05660197_1940"/>
<dbReference type="InterPro" id="IPR038081">
    <property type="entry name" value="CalX-like_sf"/>
</dbReference>
<evidence type="ECO:0000259" key="6">
    <source>
        <dbReference type="SMART" id="SM00237"/>
    </source>
</evidence>
<evidence type="ECO:0000313" key="7">
    <source>
        <dbReference type="EMBL" id="SMC10101.1"/>
    </source>
</evidence>
<keyword evidence="4" id="KW-0406">Ion transport</keyword>
<dbReference type="GO" id="GO:0030001">
    <property type="term" value="P:metal ion transport"/>
    <property type="evidence" value="ECO:0007669"/>
    <property type="project" value="TreeGrafter"/>
</dbReference>
<keyword evidence="8" id="KW-1185">Reference proteome</keyword>
<keyword evidence="4" id="KW-0813">Transport</keyword>
<proteinExistence type="predicted"/>
<dbReference type="InterPro" id="IPR051171">
    <property type="entry name" value="CaCA"/>
</dbReference>
<dbReference type="PANTHER" id="PTHR11878:SF65">
    <property type="entry name" value="NA_CA-EXCHANGE PROTEIN, ISOFORM G"/>
    <property type="match status" value="1"/>
</dbReference>
<evidence type="ECO:0000313" key="8">
    <source>
        <dbReference type="Proteomes" id="UP000192602"/>
    </source>
</evidence>
<evidence type="ECO:0000256" key="1">
    <source>
        <dbReference type="ARBA" id="ARBA00022729"/>
    </source>
</evidence>
<dbReference type="Pfam" id="PF23981">
    <property type="entry name" value="DUF7305"/>
    <property type="match status" value="1"/>
</dbReference>
<dbReference type="GO" id="GO:0016020">
    <property type="term" value="C:membrane"/>
    <property type="evidence" value="ECO:0007669"/>
    <property type="project" value="InterPro"/>
</dbReference>
<feature type="chain" id="PRO_5012190385" evidence="5">
    <location>
        <begin position="17"/>
        <end position="1671"/>
    </location>
</feature>
<feature type="domain" description="Calx-beta" evidence="6">
    <location>
        <begin position="145"/>
        <end position="241"/>
    </location>
</feature>
<keyword evidence="1 5" id="KW-0732">Signal</keyword>
<dbReference type="GO" id="GO:0007154">
    <property type="term" value="P:cell communication"/>
    <property type="evidence" value="ECO:0007669"/>
    <property type="project" value="InterPro"/>
</dbReference>
<protein>
    <submittedName>
        <fullName evidence="7">Calx-beta domain-containing protein</fullName>
    </submittedName>
</protein>
<dbReference type="RefSeq" id="WP_084276479.1">
    <property type="nucleotide sequence ID" value="NZ_AP026671.1"/>
</dbReference>
<reference evidence="8" key="1">
    <citation type="submission" date="2017-04" db="EMBL/GenBank/DDBJ databases">
        <authorList>
            <person name="Varghese N."/>
            <person name="Submissions S."/>
        </authorList>
    </citation>
    <scope>NUCLEOTIDE SEQUENCE [LARGE SCALE GENOMIC DNA]</scope>
    <source>
        <strain evidence="8">DSM 16512</strain>
    </source>
</reference>
<name>A0A1W1WUV4_9BACT</name>
<dbReference type="Pfam" id="PF03160">
    <property type="entry name" value="Calx-beta"/>
    <property type="match status" value="1"/>
</dbReference>
<dbReference type="InterPro" id="IPR055729">
    <property type="entry name" value="DUF7305"/>
</dbReference>
<evidence type="ECO:0000256" key="2">
    <source>
        <dbReference type="ARBA" id="ARBA00022737"/>
    </source>
</evidence>
<dbReference type="Gene3D" id="2.60.40.2030">
    <property type="match status" value="1"/>
</dbReference>
<dbReference type="EMBL" id="FWWZ01000001">
    <property type="protein sequence ID" value="SMC10101.1"/>
    <property type="molecule type" value="Genomic_DNA"/>
</dbReference>
<keyword evidence="2" id="KW-0677">Repeat</keyword>